<dbReference type="SUPFAM" id="SSF49313">
    <property type="entry name" value="Cadherin-like"/>
    <property type="match status" value="5"/>
</dbReference>
<feature type="compositionally biased region" description="Basic and acidic residues" evidence="8">
    <location>
        <begin position="652"/>
        <end position="662"/>
    </location>
</feature>
<dbReference type="PROSITE" id="PS00232">
    <property type="entry name" value="CADHERIN_1"/>
    <property type="match status" value="1"/>
</dbReference>
<evidence type="ECO:0000313" key="13">
    <source>
        <dbReference type="Proteomes" id="UP001487740"/>
    </source>
</evidence>
<dbReference type="InterPro" id="IPR000742">
    <property type="entry name" value="EGF"/>
</dbReference>
<feature type="region of interest" description="Disordered" evidence="8">
    <location>
        <begin position="642"/>
        <end position="664"/>
    </location>
</feature>
<keyword evidence="4" id="KW-0472">Membrane</keyword>
<dbReference type="InterPro" id="IPR020894">
    <property type="entry name" value="Cadherin_CS"/>
</dbReference>
<name>A0AAW0TYA9_SCYPA</name>
<dbReference type="GO" id="GO:0016342">
    <property type="term" value="C:catenin complex"/>
    <property type="evidence" value="ECO:0007669"/>
    <property type="project" value="TreeGrafter"/>
</dbReference>
<evidence type="ECO:0000259" key="9">
    <source>
        <dbReference type="PROSITE" id="PS50025"/>
    </source>
</evidence>
<dbReference type="CDD" id="cd00110">
    <property type="entry name" value="LamG"/>
    <property type="match status" value="1"/>
</dbReference>
<dbReference type="Pfam" id="PF00008">
    <property type="entry name" value="EGF"/>
    <property type="match status" value="1"/>
</dbReference>
<dbReference type="InterPro" id="IPR002126">
    <property type="entry name" value="Cadherin-like_dom"/>
</dbReference>
<dbReference type="PROSITE" id="PS50025">
    <property type="entry name" value="LAM_G_DOMAIN"/>
    <property type="match status" value="1"/>
</dbReference>
<dbReference type="GO" id="GO:0005509">
    <property type="term" value="F:calcium ion binding"/>
    <property type="evidence" value="ECO:0007669"/>
    <property type="project" value="UniProtKB-UniRule"/>
</dbReference>
<dbReference type="InterPro" id="IPR001791">
    <property type="entry name" value="Laminin_G"/>
</dbReference>
<evidence type="ECO:0000256" key="1">
    <source>
        <dbReference type="ARBA" id="ARBA00004370"/>
    </source>
</evidence>
<comment type="caution">
    <text evidence="12">The sequence shown here is derived from an EMBL/GenBank/DDBJ whole genome shotgun (WGS) entry which is preliminary data.</text>
</comment>
<dbReference type="GO" id="GO:0016477">
    <property type="term" value="P:cell migration"/>
    <property type="evidence" value="ECO:0007669"/>
    <property type="project" value="TreeGrafter"/>
</dbReference>
<feature type="compositionally biased region" description="Polar residues" evidence="8">
    <location>
        <begin position="705"/>
        <end position="724"/>
    </location>
</feature>
<evidence type="ECO:0000256" key="7">
    <source>
        <dbReference type="PROSITE-ProRule" id="PRU00076"/>
    </source>
</evidence>
<feature type="disulfide bond" evidence="7">
    <location>
        <begin position="787"/>
        <end position="796"/>
    </location>
</feature>
<evidence type="ECO:0000259" key="10">
    <source>
        <dbReference type="PROSITE" id="PS50026"/>
    </source>
</evidence>
<evidence type="ECO:0000256" key="3">
    <source>
        <dbReference type="ARBA" id="ARBA00022837"/>
    </source>
</evidence>
<reference evidence="12 13" key="1">
    <citation type="submission" date="2023-03" db="EMBL/GenBank/DDBJ databases">
        <title>High-quality genome of Scylla paramamosain provides insights in environmental adaptation.</title>
        <authorList>
            <person name="Zhang L."/>
        </authorList>
    </citation>
    <scope>NUCLEOTIDE SEQUENCE [LARGE SCALE GENOMIC DNA]</scope>
    <source>
        <strain evidence="12">LZ_2023a</strain>
        <tissue evidence="12">Muscle</tissue>
    </source>
</reference>
<dbReference type="PROSITE" id="PS50268">
    <property type="entry name" value="CADHERIN_2"/>
    <property type="match status" value="4"/>
</dbReference>
<dbReference type="Pfam" id="PF02210">
    <property type="entry name" value="Laminin_G_2"/>
    <property type="match status" value="1"/>
</dbReference>
<keyword evidence="2" id="KW-0677">Repeat</keyword>
<dbReference type="Gene3D" id="2.60.40.60">
    <property type="entry name" value="Cadherins"/>
    <property type="match status" value="5"/>
</dbReference>
<gene>
    <name evidence="12" type="ORF">O3P69_014833</name>
</gene>
<feature type="region of interest" description="Disordered" evidence="8">
    <location>
        <begin position="802"/>
        <end position="829"/>
    </location>
</feature>
<feature type="domain" description="EGF-like" evidence="10">
    <location>
        <begin position="761"/>
        <end position="797"/>
    </location>
</feature>
<dbReference type="Pfam" id="PF00028">
    <property type="entry name" value="Cadherin"/>
    <property type="match status" value="2"/>
</dbReference>
<feature type="region of interest" description="Disordered" evidence="8">
    <location>
        <begin position="705"/>
        <end position="746"/>
    </location>
</feature>
<dbReference type="PANTHER" id="PTHR24027:SF438">
    <property type="entry name" value="CADHERIN 23"/>
    <property type="match status" value="1"/>
</dbReference>
<evidence type="ECO:0000256" key="6">
    <source>
        <dbReference type="PROSITE-ProRule" id="PRU00043"/>
    </source>
</evidence>
<dbReference type="CDD" id="cd00054">
    <property type="entry name" value="EGF_CA"/>
    <property type="match status" value="2"/>
</dbReference>
<keyword evidence="3 6" id="KW-0106">Calcium</keyword>
<feature type="region of interest" description="Disordered" evidence="8">
    <location>
        <begin position="230"/>
        <end position="266"/>
    </location>
</feature>
<evidence type="ECO:0000259" key="11">
    <source>
        <dbReference type="PROSITE" id="PS50268"/>
    </source>
</evidence>
<dbReference type="GO" id="GO:0008013">
    <property type="term" value="F:beta-catenin binding"/>
    <property type="evidence" value="ECO:0007669"/>
    <property type="project" value="TreeGrafter"/>
</dbReference>
<evidence type="ECO:0000256" key="4">
    <source>
        <dbReference type="ARBA" id="ARBA00023136"/>
    </source>
</evidence>
<protein>
    <recommendedName>
        <fullName evidence="14">Neural-cadherin</fullName>
    </recommendedName>
</protein>
<dbReference type="InterPro" id="IPR015919">
    <property type="entry name" value="Cadherin-like_sf"/>
</dbReference>
<dbReference type="InterPro" id="IPR013320">
    <property type="entry name" value="ConA-like_dom_sf"/>
</dbReference>
<dbReference type="FunFam" id="2.60.40.60:FF:000104">
    <property type="entry name" value="cadherin-23 isoform X1"/>
    <property type="match status" value="1"/>
</dbReference>
<dbReference type="Proteomes" id="UP001487740">
    <property type="component" value="Unassembled WGS sequence"/>
</dbReference>
<keyword evidence="5 7" id="KW-1015">Disulfide bond</keyword>
<feature type="domain" description="Laminin G" evidence="9">
    <location>
        <begin position="822"/>
        <end position="1032"/>
    </location>
</feature>
<evidence type="ECO:0008006" key="14">
    <source>
        <dbReference type="Google" id="ProtNLM"/>
    </source>
</evidence>
<dbReference type="GO" id="GO:0007156">
    <property type="term" value="P:homophilic cell adhesion via plasma membrane adhesion molecules"/>
    <property type="evidence" value="ECO:0007669"/>
    <property type="project" value="InterPro"/>
</dbReference>
<dbReference type="GO" id="GO:0007163">
    <property type="term" value="P:establishment or maintenance of cell polarity"/>
    <property type="evidence" value="ECO:0007669"/>
    <property type="project" value="UniProtKB-ARBA"/>
</dbReference>
<feature type="domain" description="Cadherin" evidence="11">
    <location>
        <begin position="235"/>
        <end position="339"/>
    </location>
</feature>
<evidence type="ECO:0000256" key="5">
    <source>
        <dbReference type="ARBA" id="ARBA00023157"/>
    </source>
</evidence>
<dbReference type="SMART" id="SM00181">
    <property type="entry name" value="EGF"/>
    <property type="match status" value="2"/>
</dbReference>
<keyword evidence="7" id="KW-0245">EGF-like domain</keyword>
<dbReference type="AlphaFoldDB" id="A0AAW0TYA9"/>
<evidence type="ECO:0000256" key="2">
    <source>
        <dbReference type="ARBA" id="ARBA00022737"/>
    </source>
</evidence>
<organism evidence="12 13">
    <name type="scientific">Scylla paramamosain</name>
    <name type="common">Mud crab</name>
    <dbReference type="NCBI Taxonomy" id="85552"/>
    <lineage>
        <taxon>Eukaryota</taxon>
        <taxon>Metazoa</taxon>
        <taxon>Ecdysozoa</taxon>
        <taxon>Arthropoda</taxon>
        <taxon>Crustacea</taxon>
        <taxon>Multicrustacea</taxon>
        <taxon>Malacostraca</taxon>
        <taxon>Eumalacostraca</taxon>
        <taxon>Eucarida</taxon>
        <taxon>Decapoda</taxon>
        <taxon>Pleocyemata</taxon>
        <taxon>Brachyura</taxon>
        <taxon>Eubrachyura</taxon>
        <taxon>Portunoidea</taxon>
        <taxon>Portunidae</taxon>
        <taxon>Portuninae</taxon>
        <taxon>Scylla</taxon>
    </lineage>
</organism>
<dbReference type="InterPro" id="IPR039808">
    <property type="entry name" value="Cadherin"/>
</dbReference>
<dbReference type="GO" id="GO:0001736">
    <property type="term" value="P:establishment of planar polarity"/>
    <property type="evidence" value="ECO:0007669"/>
    <property type="project" value="UniProtKB-ARBA"/>
</dbReference>
<keyword evidence="13" id="KW-1185">Reference proteome</keyword>
<dbReference type="PANTHER" id="PTHR24027">
    <property type="entry name" value="CADHERIN-23"/>
    <property type="match status" value="1"/>
</dbReference>
<evidence type="ECO:0000313" key="12">
    <source>
        <dbReference type="EMBL" id="KAK8392665.1"/>
    </source>
</evidence>
<evidence type="ECO:0000256" key="8">
    <source>
        <dbReference type="SAM" id="MobiDB-lite"/>
    </source>
</evidence>
<dbReference type="SUPFAM" id="SSF49899">
    <property type="entry name" value="Concanavalin A-like lectins/glucanases"/>
    <property type="match status" value="1"/>
</dbReference>
<feature type="domain" description="Cadherin" evidence="11">
    <location>
        <begin position="339"/>
        <end position="456"/>
    </location>
</feature>
<dbReference type="SMART" id="SM00112">
    <property type="entry name" value="CA"/>
    <property type="match status" value="4"/>
</dbReference>
<comment type="caution">
    <text evidence="7">Lacks conserved residue(s) required for the propagation of feature annotation.</text>
</comment>
<dbReference type="SMART" id="SM00282">
    <property type="entry name" value="LamG"/>
    <property type="match status" value="1"/>
</dbReference>
<dbReference type="PRINTS" id="PR00205">
    <property type="entry name" value="CADHERIN"/>
</dbReference>
<feature type="region of interest" description="Disordered" evidence="8">
    <location>
        <begin position="1"/>
        <end position="49"/>
    </location>
</feature>
<dbReference type="Gene3D" id="2.60.120.200">
    <property type="match status" value="1"/>
</dbReference>
<dbReference type="EMBL" id="JARAKH010000022">
    <property type="protein sequence ID" value="KAK8392665.1"/>
    <property type="molecule type" value="Genomic_DNA"/>
</dbReference>
<dbReference type="CDD" id="cd11304">
    <property type="entry name" value="Cadherin_repeat"/>
    <property type="match status" value="4"/>
</dbReference>
<feature type="compositionally biased region" description="Basic and acidic residues" evidence="8">
    <location>
        <begin position="1"/>
        <end position="31"/>
    </location>
</feature>
<feature type="domain" description="Cadherin" evidence="11">
    <location>
        <begin position="130"/>
        <end position="234"/>
    </location>
</feature>
<dbReference type="Gene3D" id="2.10.25.10">
    <property type="entry name" value="Laminin"/>
    <property type="match status" value="1"/>
</dbReference>
<comment type="subcellular location">
    <subcellularLocation>
        <location evidence="1">Membrane</location>
    </subcellularLocation>
</comment>
<feature type="domain" description="Cadherin" evidence="11">
    <location>
        <begin position="31"/>
        <end position="105"/>
    </location>
</feature>
<accession>A0AAW0TYA9</accession>
<dbReference type="GO" id="GO:0045296">
    <property type="term" value="F:cadherin binding"/>
    <property type="evidence" value="ECO:0007669"/>
    <property type="project" value="TreeGrafter"/>
</dbReference>
<dbReference type="PROSITE" id="PS01186">
    <property type="entry name" value="EGF_2"/>
    <property type="match status" value="1"/>
</dbReference>
<proteinExistence type="predicted"/>
<sequence length="1104" mass="118852">MRGRGVEGGREDSGGKRRGQEGEERVARETGTKVTQVQATDHDDPNEGTNARLIYSLEKNVIDEATGRPIFTVDGKEGVISTSICCLDREKAQRYTIQVVATDGGGLKGGGRQRHAPQVPPAGVGAGGGEHLTPDHPLGELGVVDQDLNNQFSFRVVPESGRGWQLFRVGAGGVGGLLWARQPLDYENPAHRVGFRFRVEVTDRGEDGWHFPHNTDSTWVSLHLQDANDNPPTFTSAHAHLSLPEDTPPGSYLASFPAHDDDGGGDGKVDYSVAPDTDPGGLFSVSEAGVVQLARELDREAAEVHRVLVEAVDRGTPPRTATATLLVNVTDVNDNPPYLSEPRQVRVPENVGPREVARVHLSDLDVWGQGHGPPFSLHLDPRAPSDVKEAVVVSFNREGDSGRGEGVVSTSRPLDREVTPVLLVPLVVGDAGSLSATVTLTVHVTDMNDNPMAPASRHVTVWVLQPQSEVVPLGRVFVQDPDEGDQSSKTYRWRGEPHPLVALSQATGNLALHPGAARDSLDLTFSVSDPSQGQVGVRANVTVQIRSLGRQQVSRAIPLTLAAAPGEVVRERRQEGQSPFSIMSRLEDVVREWAAGEDTRTPKDTQAKRALWKNRNRAQDRLSEAVGVRIISVGVGVCTEATETPTAAENPQTREREREAKKLPSHHAGLVTYSVVEAGERAVVGPRVALLNICGCDVVEDKQDNTSQHRQYSDSYHNYHNPYQHSGEPDPQHSFSAPPGVRHPGPGLRHYHNHHHSFHAAHHTCAQDTCLNGGRCLPTQTGFRCICPHGTQGARCKVLSRQFKPPEGNPEGDEGGGKTDKGGGEGGGVGGAVWLPPVPSCSRVHFSLEILARTQDATVLYSGPEEDEEDEVVKDELESLEGLERDLLLLELRGGRPVLEVNLGGGAVRLVPPLSVADGKWHRLDITWMDEVVEVMVDLCVGGLLDLPTPSCPHPHPRLTPMSECRRRARLPVGGGRLNTGHPLLLGGRAAHRHAHGHFKHTHSFRGCVRNLRINGELMDLAGGAVPSTTGCPDPSCATAGVPCGPHGRCRGAGTCLQCECQAGWGGSACTTPTIPTTFQPNSFVKLALSFTPFAYSTSIHLRP</sequence>
<dbReference type="PROSITE" id="PS00022">
    <property type="entry name" value="EGF_1"/>
    <property type="match status" value="2"/>
</dbReference>
<dbReference type="GO" id="GO:0031175">
    <property type="term" value="P:neuron projection development"/>
    <property type="evidence" value="ECO:0007669"/>
    <property type="project" value="TreeGrafter"/>
</dbReference>
<dbReference type="PROSITE" id="PS50026">
    <property type="entry name" value="EGF_3"/>
    <property type="match status" value="1"/>
</dbReference>